<organism evidence="8 9">
    <name type="scientific">Streptococcus suis (strain GZ1)</name>
    <dbReference type="NCBI Taxonomy" id="423211"/>
    <lineage>
        <taxon>Bacteria</taxon>
        <taxon>Bacillati</taxon>
        <taxon>Bacillota</taxon>
        <taxon>Bacilli</taxon>
        <taxon>Lactobacillales</taxon>
        <taxon>Streptococcaceae</taxon>
        <taxon>Streptococcus</taxon>
    </lineage>
</organism>
<dbReference type="GO" id="GO:0008880">
    <property type="term" value="F:glucuronate isomerase activity"/>
    <property type="evidence" value="ECO:0007669"/>
    <property type="project" value="UniProtKB-UniRule"/>
</dbReference>
<dbReference type="SUPFAM" id="SSF51556">
    <property type="entry name" value="Metallo-dependent hydrolases"/>
    <property type="match status" value="1"/>
</dbReference>
<dbReference type="Proteomes" id="UP000002359">
    <property type="component" value="Chromosome"/>
</dbReference>
<dbReference type="NCBIfam" id="NF002794">
    <property type="entry name" value="PRK02925.1"/>
    <property type="match status" value="1"/>
</dbReference>
<dbReference type="GO" id="GO:0019698">
    <property type="term" value="P:D-galacturonate catabolic process"/>
    <property type="evidence" value="ECO:0007669"/>
    <property type="project" value="TreeGrafter"/>
</dbReference>
<keyword evidence="6 7" id="KW-0413">Isomerase</keyword>
<sequence length="478" mass="55412">MLAVLLQLWRDEMSFNDKNFMLKNEPAKELYGKIAELPIYDFHCHLDPKEIFEDKVYEDIVDLWLGGDHYKWRLMRANGISEEEITGSASKLDKFKAWARTLERAFGNPLYHWSHLELRQVFGVEELLTEENAERLYHQLNAYLQEHQVSPRKLIADVRVTFIGTTDHPLDSLEWHKRLAEDSTIDTVVAPTFRPDEAFIEHRNFNPFIKRLEEVTGVAVRDFASFVEALGQRVSYFAQHGCRASDISFTVISYEEATLEELDEILLARLAGKEAGQSSINKWQTAIFRELCRLYKKHGFVTQVHFGALRNNHTGLFEKLGADVGVDSIGDQTCLTVNLNRFLDNLVKENALPKMIWYNLNPSYNIALANTLANFQSNEEGVRSQLQFGAGWWFNDTKLGMIDQMNAYAEQGMLANFVGMLTDSRSFLSYQRHDYFRRILATYVGQWIVDEEVPEDYNRLGQFVEAISYYNAKEFFEQ</sequence>
<accession>D5AI12</accession>
<dbReference type="EC" id="5.3.1.12" evidence="4 7"/>
<dbReference type="PANTHER" id="PTHR30068:SF4">
    <property type="entry name" value="URONATE ISOMERASE"/>
    <property type="match status" value="1"/>
</dbReference>
<dbReference type="PATRIC" id="fig|423211.3.peg.1003"/>
<dbReference type="Gene3D" id="1.10.2020.10">
    <property type="entry name" value="uronate isomerase, domain 2, chain A"/>
    <property type="match status" value="1"/>
</dbReference>
<dbReference type="InterPro" id="IPR003766">
    <property type="entry name" value="Uronate_isomerase"/>
</dbReference>
<evidence type="ECO:0000256" key="2">
    <source>
        <dbReference type="ARBA" id="ARBA00004892"/>
    </source>
</evidence>
<evidence type="ECO:0000256" key="1">
    <source>
        <dbReference type="ARBA" id="ARBA00001165"/>
    </source>
</evidence>
<comment type="catalytic activity">
    <reaction evidence="7">
        <text>aldehydo-D-galacturonate = keto-D-tagaturonate</text>
        <dbReference type="Rhea" id="RHEA:27702"/>
        <dbReference type="ChEBI" id="CHEBI:12952"/>
        <dbReference type="ChEBI" id="CHEBI:17886"/>
    </reaction>
</comment>
<comment type="pathway">
    <text evidence="2 7">Carbohydrate metabolism; pentose and glucuronate interconversion.</text>
</comment>
<dbReference type="InterPro" id="IPR032466">
    <property type="entry name" value="Metal_Hydrolase"/>
</dbReference>
<comment type="similarity">
    <text evidence="3 7">Belongs to the metallo-dependent hydrolases superfamily. Uronate isomerase family.</text>
</comment>
<dbReference type="HOGENOM" id="CLU_044465_1_0_9"/>
<name>D5AI12_STRGZ</name>
<dbReference type="GO" id="GO:0042840">
    <property type="term" value="P:D-glucuronate catabolic process"/>
    <property type="evidence" value="ECO:0007669"/>
    <property type="project" value="TreeGrafter"/>
</dbReference>
<gene>
    <name evidence="7" type="primary">uxaC</name>
    <name evidence="8" type="ordered locus">SSGZ1_1020</name>
</gene>
<dbReference type="PANTHER" id="PTHR30068">
    <property type="entry name" value="URONATE ISOMERASE"/>
    <property type="match status" value="1"/>
</dbReference>
<evidence type="ECO:0000256" key="5">
    <source>
        <dbReference type="ARBA" id="ARBA00020555"/>
    </source>
</evidence>
<evidence type="ECO:0000313" key="8">
    <source>
        <dbReference type="EMBL" id="ADE31477.1"/>
    </source>
</evidence>
<evidence type="ECO:0000256" key="3">
    <source>
        <dbReference type="ARBA" id="ARBA00008397"/>
    </source>
</evidence>
<dbReference type="HAMAP" id="MF_00675">
    <property type="entry name" value="UxaC"/>
    <property type="match status" value="1"/>
</dbReference>
<dbReference type="KEGG" id="ssw:SSGZ1_1020"/>
<evidence type="ECO:0000256" key="6">
    <source>
        <dbReference type="ARBA" id="ARBA00023235"/>
    </source>
</evidence>
<dbReference type="EMBL" id="CP000837">
    <property type="protein sequence ID" value="ADE31477.1"/>
    <property type="molecule type" value="Genomic_DNA"/>
</dbReference>
<evidence type="ECO:0000256" key="7">
    <source>
        <dbReference type="HAMAP-Rule" id="MF_00675"/>
    </source>
</evidence>
<evidence type="ECO:0000256" key="4">
    <source>
        <dbReference type="ARBA" id="ARBA00012546"/>
    </source>
</evidence>
<reference evidence="8 9" key="1">
    <citation type="journal article" date="2009" name="J. Infect. Dis.">
        <title>Clinical, experimental, and genomic differences between intermediately pathogenic, highly pathogenic, and epidemic Streptococcus suis.</title>
        <authorList>
            <person name="Ye C."/>
            <person name="Zheng H."/>
            <person name="Zhang J."/>
            <person name="Jing H."/>
            <person name="Wang L."/>
            <person name="Xiong Y."/>
            <person name="Wang W."/>
            <person name="Zhou Z."/>
            <person name="Sun Q."/>
            <person name="Luo X."/>
            <person name="Du H."/>
            <person name="Gottschalk M."/>
            <person name="Xu J."/>
        </authorList>
    </citation>
    <scope>NUCLEOTIDE SEQUENCE [LARGE SCALE GENOMIC DNA]</scope>
    <source>
        <strain evidence="8 9">GZ1</strain>
    </source>
</reference>
<evidence type="ECO:0000313" key="9">
    <source>
        <dbReference type="Proteomes" id="UP000002359"/>
    </source>
</evidence>
<comment type="catalytic activity">
    <reaction evidence="1 7">
        <text>D-glucuronate = D-fructuronate</text>
        <dbReference type="Rhea" id="RHEA:13049"/>
        <dbReference type="ChEBI" id="CHEBI:58720"/>
        <dbReference type="ChEBI" id="CHEBI:59863"/>
        <dbReference type="EC" id="5.3.1.12"/>
    </reaction>
</comment>
<dbReference type="Pfam" id="PF02614">
    <property type="entry name" value="UxaC"/>
    <property type="match status" value="1"/>
</dbReference>
<proteinExistence type="inferred from homology"/>
<protein>
    <recommendedName>
        <fullName evidence="5 7">Uronate isomerase</fullName>
        <ecNumber evidence="4 7">5.3.1.12</ecNumber>
    </recommendedName>
    <alternativeName>
        <fullName evidence="7">Glucuronate isomerase</fullName>
    </alternativeName>
    <alternativeName>
        <fullName evidence="7">Uronic isomerase</fullName>
    </alternativeName>
</protein>
<dbReference type="AlphaFoldDB" id="D5AI12"/>
<dbReference type="UniPathway" id="UPA00246"/>
<dbReference type="Gene3D" id="3.20.20.140">
    <property type="entry name" value="Metal-dependent hydrolases"/>
    <property type="match status" value="1"/>
</dbReference>